<dbReference type="Proteomes" id="UP001152797">
    <property type="component" value="Unassembled WGS sequence"/>
</dbReference>
<reference evidence="2" key="1">
    <citation type="submission" date="2022-10" db="EMBL/GenBank/DDBJ databases">
        <authorList>
            <person name="Chen Y."/>
            <person name="Dougan E. K."/>
            <person name="Chan C."/>
            <person name="Rhodes N."/>
            <person name="Thang M."/>
        </authorList>
    </citation>
    <scope>NUCLEOTIDE SEQUENCE</scope>
</reference>
<evidence type="ECO:0000313" key="4">
    <source>
        <dbReference type="Proteomes" id="UP001152797"/>
    </source>
</evidence>
<keyword evidence="4" id="KW-1185">Reference proteome</keyword>
<accession>A0A9P1CN22</accession>
<dbReference type="EMBL" id="CAMXCT030001952">
    <property type="protein sequence ID" value="CAL4781747.1"/>
    <property type="molecule type" value="Genomic_DNA"/>
</dbReference>
<dbReference type="EMBL" id="CAMXCT020001952">
    <property type="protein sequence ID" value="CAL1147810.1"/>
    <property type="molecule type" value="Genomic_DNA"/>
</dbReference>
<dbReference type="AlphaFoldDB" id="A0A9P1CN22"/>
<protein>
    <submittedName>
        <fullName evidence="3">Endoglucanase</fullName>
    </submittedName>
</protein>
<sequence length="199" mass="22194">MYLCRVPAYPLHLQPEFQSHIIYTSHEYDWYLSAPQFLQMRAVNASMFFLQCFFATSAALLLLVPLALMLCKPQAFGSRVGCCRTPRWMRCTVMLQVLVAVVWVALFHSLLFLLGRVVADPCGKTDFAASIIFGLLWLPGFCLSLRLPWLLLLQLLPPAVAADAPSQATAPPTPSTAPDSCTAEGRHAVAWVQILRMRI</sequence>
<comment type="caution">
    <text evidence="2">The sequence shown here is derived from an EMBL/GenBank/DDBJ whole genome shotgun (WGS) entry which is preliminary data.</text>
</comment>
<feature type="transmembrane region" description="Helical" evidence="1">
    <location>
        <begin position="48"/>
        <end position="71"/>
    </location>
</feature>
<keyword evidence="1" id="KW-1133">Transmembrane helix</keyword>
<evidence type="ECO:0000256" key="1">
    <source>
        <dbReference type="SAM" id="Phobius"/>
    </source>
</evidence>
<dbReference type="EMBL" id="CAMXCT010001952">
    <property type="protein sequence ID" value="CAI3994435.1"/>
    <property type="molecule type" value="Genomic_DNA"/>
</dbReference>
<proteinExistence type="predicted"/>
<gene>
    <name evidence="2" type="ORF">C1SCF055_LOCUS21082</name>
</gene>
<feature type="transmembrane region" description="Helical" evidence="1">
    <location>
        <begin position="92"/>
        <end position="115"/>
    </location>
</feature>
<organism evidence="2">
    <name type="scientific">Cladocopium goreaui</name>
    <dbReference type="NCBI Taxonomy" id="2562237"/>
    <lineage>
        <taxon>Eukaryota</taxon>
        <taxon>Sar</taxon>
        <taxon>Alveolata</taxon>
        <taxon>Dinophyceae</taxon>
        <taxon>Suessiales</taxon>
        <taxon>Symbiodiniaceae</taxon>
        <taxon>Cladocopium</taxon>
    </lineage>
</organism>
<reference evidence="3 4" key="2">
    <citation type="submission" date="2024-05" db="EMBL/GenBank/DDBJ databases">
        <authorList>
            <person name="Chen Y."/>
            <person name="Shah S."/>
            <person name="Dougan E. K."/>
            <person name="Thang M."/>
            <person name="Chan C."/>
        </authorList>
    </citation>
    <scope>NUCLEOTIDE SEQUENCE [LARGE SCALE GENOMIC DNA]</scope>
</reference>
<keyword evidence="1" id="KW-0812">Transmembrane</keyword>
<evidence type="ECO:0000313" key="2">
    <source>
        <dbReference type="EMBL" id="CAI3994435.1"/>
    </source>
</evidence>
<feature type="transmembrane region" description="Helical" evidence="1">
    <location>
        <begin position="127"/>
        <end position="147"/>
    </location>
</feature>
<keyword evidence="1" id="KW-0472">Membrane</keyword>
<name>A0A9P1CN22_9DINO</name>
<evidence type="ECO:0000313" key="3">
    <source>
        <dbReference type="EMBL" id="CAL4781747.1"/>
    </source>
</evidence>